<evidence type="ECO:0000313" key="1">
    <source>
        <dbReference type="EMBL" id="EOR93856.1"/>
    </source>
</evidence>
<dbReference type="OrthoDB" id="9817073at2"/>
<evidence type="ECO:0008006" key="3">
    <source>
        <dbReference type="Google" id="ProtNLM"/>
    </source>
</evidence>
<dbReference type="PROSITE" id="PS51257">
    <property type="entry name" value="PROKAR_LIPOPROTEIN"/>
    <property type="match status" value="1"/>
</dbReference>
<dbReference type="EMBL" id="AQPN01000103">
    <property type="protein sequence ID" value="EOR93856.1"/>
    <property type="molecule type" value="Genomic_DNA"/>
</dbReference>
<reference evidence="1 2" key="1">
    <citation type="journal article" date="2013" name="Genome Announc.">
        <title>Draft Genome Sequence of Arcticibacter svalbardensis Strain MN12-7T, a Member of the Family Sphingobacteriaceae Isolated from an Arctic Soil Sample.</title>
        <authorList>
            <person name="Shivaji S."/>
            <person name="Ara S."/>
            <person name="Prasad S."/>
            <person name="Manasa B.P."/>
            <person name="Begum Z."/>
            <person name="Singh A."/>
            <person name="Kumar Pinnaka A."/>
        </authorList>
    </citation>
    <scope>NUCLEOTIDE SEQUENCE [LARGE SCALE GENOMIC DNA]</scope>
    <source>
        <strain evidence="1 2">MN12-7</strain>
    </source>
</reference>
<keyword evidence="2" id="KW-1185">Reference proteome</keyword>
<dbReference type="RefSeq" id="WP_016196224.1">
    <property type="nucleotide sequence ID" value="NZ_AQPN01000103.1"/>
</dbReference>
<dbReference type="eggNOG" id="ENOG50343FF">
    <property type="taxonomic scope" value="Bacteria"/>
</dbReference>
<dbReference type="STRING" id="1150600.ADIARSV_2993"/>
<evidence type="ECO:0000313" key="2">
    <source>
        <dbReference type="Proteomes" id="UP000014174"/>
    </source>
</evidence>
<proteinExistence type="predicted"/>
<organism evidence="1 2">
    <name type="scientific">Arcticibacter svalbardensis MN12-7</name>
    <dbReference type="NCBI Taxonomy" id="1150600"/>
    <lineage>
        <taxon>Bacteria</taxon>
        <taxon>Pseudomonadati</taxon>
        <taxon>Bacteroidota</taxon>
        <taxon>Sphingobacteriia</taxon>
        <taxon>Sphingobacteriales</taxon>
        <taxon>Sphingobacteriaceae</taxon>
        <taxon>Arcticibacter</taxon>
    </lineage>
</organism>
<accession>R9GQ56</accession>
<sequence length="469" mass="51070">MKTNPFTKQLTVLILSGILILGCKKTTDQVTTESGAVSATTQNQVSLATDDFPGSMTRFTTVYNTDYLSVGTGGLTDGAGEIRVTGTFPLSSVTKAYLYWHGESRVTETKNVGDVIYFDEDNFRGTCIGVTSINDGPDYPPFPVQVQSLTYRLDVTDRVKETIGRTFKIREFGRLNADGASLILFYQDGNSNNNRDIVLFNGNDSNFKTFRRYPLNPKAALDLKGWDVVLPGVNYTSGKVNISMHVADGQDAEEGIVQVNGGANLRNLFRGRSVPGEVTPMSVRYDIVPIEVSAYLRQGIHPIRLTLLNYSQMTDKLNLVAVVFNLPKGAAPANIINVPFDFKPVSCPNKQSFDYPGTQKAAILGTGTFNVNQIDRSSLELNGLPIKTTTIRDVAAPYSGTVSNCSTCSSFPADGIKDLELVIDQPKKLGSYSPQDGTDCFKLTLTGKLLPQYGSTPIEGVDFMQMGAF</sequence>
<gene>
    <name evidence="1" type="ORF">ADIARSV_2993</name>
</gene>
<dbReference type="Proteomes" id="UP000014174">
    <property type="component" value="Unassembled WGS sequence"/>
</dbReference>
<dbReference type="AlphaFoldDB" id="R9GQ56"/>
<comment type="caution">
    <text evidence="1">The sequence shown here is derived from an EMBL/GenBank/DDBJ whole genome shotgun (WGS) entry which is preliminary data.</text>
</comment>
<name>R9GQ56_9SPHI</name>
<protein>
    <recommendedName>
        <fullName evidence="3">Lipoprotein</fullName>
    </recommendedName>
</protein>